<feature type="transmembrane region" description="Helical" evidence="1">
    <location>
        <begin position="141"/>
        <end position="162"/>
    </location>
</feature>
<reference evidence="2" key="1">
    <citation type="submission" date="2020-05" db="EMBL/GenBank/DDBJ databases">
        <authorList>
            <person name="Chiriac C."/>
            <person name="Salcher M."/>
            <person name="Ghai R."/>
            <person name="Kavagutti S V."/>
        </authorList>
    </citation>
    <scope>NUCLEOTIDE SEQUENCE</scope>
</reference>
<protein>
    <submittedName>
        <fullName evidence="2">Unannotated protein</fullName>
    </submittedName>
</protein>
<dbReference type="AlphaFoldDB" id="A0A6J7MTN1"/>
<proteinExistence type="predicted"/>
<keyword evidence="1" id="KW-0812">Transmembrane</keyword>
<sequence>MGGHADWALIAISNIAAFLGAWVLWKLATEVLQGQDQDQDQGEAASTLRRSSKGRSVEGRSVADRSAVLIAIFPAAFVLAFAYSEGLALLVVAGTLLALQRRNFVMAGLLALLAAAIRPVGGLLLVPIAIELLRAQPRPRWWNWIIGLGGPFLGFGLALIWIERSTGELLLPLRLQRQIRGGFQDPLTRVLEPVGELIRGNFRDVYNLGFMVVFLSLFVFMLLGARRSGPKLPTSWIAYSGVSLLLMLSSQVTDSLGRYGLLVVPFIVALAMWADRRWRMIAVGIACSAGLIWLTSEALLGRLVP</sequence>
<organism evidence="2">
    <name type="scientific">freshwater metagenome</name>
    <dbReference type="NCBI Taxonomy" id="449393"/>
    <lineage>
        <taxon>unclassified sequences</taxon>
        <taxon>metagenomes</taxon>
        <taxon>ecological metagenomes</taxon>
    </lineage>
</organism>
<keyword evidence="1" id="KW-1133">Transmembrane helix</keyword>
<feature type="transmembrane region" description="Helical" evidence="1">
    <location>
        <begin position="205"/>
        <end position="225"/>
    </location>
</feature>
<evidence type="ECO:0000313" key="2">
    <source>
        <dbReference type="EMBL" id="CAB4981899.1"/>
    </source>
</evidence>
<feature type="transmembrane region" description="Helical" evidence="1">
    <location>
        <begin position="6"/>
        <end position="25"/>
    </location>
</feature>
<feature type="transmembrane region" description="Helical" evidence="1">
    <location>
        <begin position="256"/>
        <end position="274"/>
    </location>
</feature>
<accession>A0A6J7MTN1</accession>
<gene>
    <name evidence="2" type="ORF">UFOPK3914_01070</name>
</gene>
<feature type="transmembrane region" description="Helical" evidence="1">
    <location>
        <begin position="281"/>
        <end position="300"/>
    </location>
</feature>
<keyword evidence="1" id="KW-0472">Membrane</keyword>
<name>A0A6J7MTN1_9ZZZZ</name>
<evidence type="ECO:0000256" key="1">
    <source>
        <dbReference type="SAM" id="Phobius"/>
    </source>
</evidence>
<feature type="transmembrane region" description="Helical" evidence="1">
    <location>
        <begin position="104"/>
        <end position="129"/>
    </location>
</feature>
<dbReference type="EMBL" id="CAFBOG010000091">
    <property type="protein sequence ID" value="CAB4981899.1"/>
    <property type="molecule type" value="Genomic_DNA"/>
</dbReference>
<feature type="transmembrane region" description="Helical" evidence="1">
    <location>
        <begin position="68"/>
        <end position="98"/>
    </location>
</feature>